<dbReference type="EMBL" id="BPQB01000007">
    <property type="protein sequence ID" value="GJE87782.1"/>
    <property type="molecule type" value="Genomic_DNA"/>
</dbReference>
<keyword evidence="2" id="KW-1185">Reference proteome</keyword>
<evidence type="ECO:0000313" key="1">
    <source>
        <dbReference type="EMBL" id="GJE87782.1"/>
    </source>
</evidence>
<reference evidence="1 2" key="1">
    <citation type="submission" date="2021-08" db="EMBL/GenBank/DDBJ databases">
        <title>Draft Genome Sequence of Phanerochaete sordida strain YK-624.</title>
        <authorList>
            <person name="Mori T."/>
            <person name="Dohra H."/>
            <person name="Suzuki T."/>
            <person name="Kawagishi H."/>
            <person name="Hirai H."/>
        </authorList>
    </citation>
    <scope>NUCLEOTIDE SEQUENCE [LARGE SCALE GENOMIC DNA]</scope>
    <source>
        <strain evidence="1 2">YK-624</strain>
    </source>
</reference>
<accession>A0A9P3G473</accession>
<gene>
    <name evidence="1" type="ORF">PsYK624_038650</name>
</gene>
<dbReference type="Proteomes" id="UP000703269">
    <property type="component" value="Unassembled WGS sequence"/>
</dbReference>
<evidence type="ECO:0000313" key="2">
    <source>
        <dbReference type="Proteomes" id="UP000703269"/>
    </source>
</evidence>
<proteinExistence type="predicted"/>
<sequence length="80" mass="8897">MSEVPKIDPPCATWSSLLTTFVKLPCDIHRAIRVFTRVPSICCPETIPICCYCVHVLQILMRNTPMVSPGLMLDLGLGPR</sequence>
<comment type="caution">
    <text evidence="1">The sequence shown here is derived from an EMBL/GenBank/DDBJ whole genome shotgun (WGS) entry which is preliminary data.</text>
</comment>
<protein>
    <submittedName>
        <fullName evidence="1">Uncharacterized protein</fullName>
    </submittedName>
</protein>
<organism evidence="1 2">
    <name type="scientific">Phanerochaete sordida</name>
    <dbReference type="NCBI Taxonomy" id="48140"/>
    <lineage>
        <taxon>Eukaryota</taxon>
        <taxon>Fungi</taxon>
        <taxon>Dikarya</taxon>
        <taxon>Basidiomycota</taxon>
        <taxon>Agaricomycotina</taxon>
        <taxon>Agaricomycetes</taxon>
        <taxon>Polyporales</taxon>
        <taxon>Phanerochaetaceae</taxon>
        <taxon>Phanerochaete</taxon>
    </lineage>
</organism>
<dbReference type="AlphaFoldDB" id="A0A9P3G473"/>
<name>A0A9P3G473_9APHY</name>